<sequence length="101" mass="11651">MLSLDVLLNQKILPVSEQTALPYLTHLARYENGFLAEIEINNKIDYHTSNINPTPIKRHIKSRLAWEMVRKGKRKKRRGVTDLLDNARRSVGRDYSAQPPA</sequence>
<dbReference type="EMBL" id="MPUJ01000001">
    <property type="protein sequence ID" value="ONK08735.1"/>
    <property type="molecule type" value="Genomic_DNA"/>
</dbReference>
<organism evidence="2 3">
    <name type="scientific">Pectobacterium actinidiae</name>
    <dbReference type="NCBI Taxonomy" id="1507808"/>
    <lineage>
        <taxon>Bacteria</taxon>
        <taxon>Pseudomonadati</taxon>
        <taxon>Pseudomonadota</taxon>
        <taxon>Gammaproteobacteria</taxon>
        <taxon>Enterobacterales</taxon>
        <taxon>Pectobacteriaceae</taxon>
        <taxon>Pectobacterium</taxon>
    </lineage>
</organism>
<dbReference type="Proteomes" id="UP000189286">
    <property type="component" value="Unassembled WGS sequence"/>
</dbReference>
<reference evidence="3" key="1">
    <citation type="submission" date="2016-11" db="EMBL/GenBank/DDBJ databases">
        <authorList>
            <person name="Panda P."/>
            <person name="Visnovsky S."/>
            <person name="Pitman A."/>
        </authorList>
    </citation>
    <scope>NUCLEOTIDE SEQUENCE [LARGE SCALE GENOMIC DNA]</scope>
    <source>
        <strain evidence="3">ICMP 9972</strain>
    </source>
</reference>
<protein>
    <submittedName>
        <fullName evidence="2">Uncharacterized protein</fullName>
    </submittedName>
</protein>
<evidence type="ECO:0000313" key="3">
    <source>
        <dbReference type="Proteomes" id="UP000189286"/>
    </source>
</evidence>
<evidence type="ECO:0000256" key="1">
    <source>
        <dbReference type="SAM" id="MobiDB-lite"/>
    </source>
</evidence>
<comment type="caution">
    <text evidence="2">The sequence shown here is derived from an EMBL/GenBank/DDBJ whole genome shotgun (WGS) entry which is preliminary data.</text>
</comment>
<proteinExistence type="predicted"/>
<accession>A0A1V2R8Q2</accession>
<evidence type="ECO:0000313" key="2">
    <source>
        <dbReference type="EMBL" id="ONK08735.1"/>
    </source>
</evidence>
<feature type="region of interest" description="Disordered" evidence="1">
    <location>
        <begin position="73"/>
        <end position="101"/>
    </location>
</feature>
<gene>
    <name evidence="2" type="ORF">BSK71_00435</name>
</gene>
<name>A0A1V2R8Q2_9GAMM</name>
<dbReference type="AlphaFoldDB" id="A0A1V2R8Q2"/>